<gene>
    <name evidence="3" type="ORF">HYN69_03900</name>
</gene>
<evidence type="ECO:0000313" key="3">
    <source>
        <dbReference type="EMBL" id="AWB47759.1"/>
    </source>
</evidence>
<accession>A0A2S0UIW8</accession>
<feature type="signal peptide" evidence="1">
    <location>
        <begin position="1"/>
        <end position="17"/>
    </location>
</feature>
<dbReference type="PROSITE" id="PS50222">
    <property type="entry name" value="EF_HAND_2"/>
    <property type="match status" value="1"/>
</dbReference>
<feature type="chain" id="PRO_5015676678" description="EF-hand domain-containing protein" evidence="1">
    <location>
        <begin position="18"/>
        <end position="181"/>
    </location>
</feature>
<feature type="domain" description="EF-hand" evidence="2">
    <location>
        <begin position="110"/>
        <end position="145"/>
    </location>
</feature>
<sequence>MLRWVLVFWVFAFPVVAQEAVTQALAALPEAQAKRLRADPDRFAAGALRLIYGSGAAGGISRAEAEAAERIDLAERRARALGPFLQSDLDNDGVVGRDEVLLRAASLGVDARARLLLGFAAADADGDGSVSAVELRGMAEAAAVRRGGSRAAEYFAFDLDADGRLTVEEVEAVRGALAAGP</sequence>
<organism evidence="3 4">
    <name type="scientific">Paragemmobacter aquarius</name>
    <dbReference type="NCBI Taxonomy" id="2169400"/>
    <lineage>
        <taxon>Bacteria</taxon>
        <taxon>Pseudomonadati</taxon>
        <taxon>Pseudomonadota</taxon>
        <taxon>Alphaproteobacteria</taxon>
        <taxon>Rhodobacterales</taxon>
        <taxon>Paracoccaceae</taxon>
        <taxon>Paragemmobacter</taxon>
    </lineage>
</organism>
<reference evidence="3 4" key="1">
    <citation type="submission" date="2018-04" db="EMBL/GenBank/DDBJ databases">
        <title>Genome sequencing of Gemmobacter.</title>
        <authorList>
            <person name="Yi H."/>
            <person name="Baek M.-G."/>
        </authorList>
    </citation>
    <scope>NUCLEOTIDE SEQUENCE [LARGE SCALE GENOMIC DNA]</scope>
    <source>
        <strain evidence="3 4">HYN0069</strain>
    </source>
</reference>
<evidence type="ECO:0000313" key="4">
    <source>
        <dbReference type="Proteomes" id="UP000244496"/>
    </source>
</evidence>
<dbReference type="SUPFAM" id="SSF47473">
    <property type="entry name" value="EF-hand"/>
    <property type="match status" value="1"/>
</dbReference>
<name>A0A2S0UIW8_9RHOB</name>
<dbReference type="GO" id="GO:0005509">
    <property type="term" value="F:calcium ion binding"/>
    <property type="evidence" value="ECO:0007669"/>
    <property type="project" value="InterPro"/>
</dbReference>
<dbReference type="RefSeq" id="WP_108434584.1">
    <property type="nucleotide sequence ID" value="NZ_CP028918.1"/>
</dbReference>
<evidence type="ECO:0000259" key="2">
    <source>
        <dbReference type="PROSITE" id="PS50222"/>
    </source>
</evidence>
<proteinExistence type="predicted"/>
<keyword evidence="1" id="KW-0732">Signal</keyword>
<dbReference type="Pfam" id="PF13202">
    <property type="entry name" value="EF-hand_5"/>
    <property type="match status" value="2"/>
</dbReference>
<dbReference type="EMBL" id="CP028918">
    <property type="protein sequence ID" value="AWB47759.1"/>
    <property type="molecule type" value="Genomic_DNA"/>
</dbReference>
<dbReference type="Proteomes" id="UP000244496">
    <property type="component" value="Chromosome"/>
</dbReference>
<protein>
    <recommendedName>
        <fullName evidence="2">EF-hand domain-containing protein</fullName>
    </recommendedName>
</protein>
<evidence type="ECO:0000256" key="1">
    <source>
        <dbReference type="SAM" id="SignalP"/>
    </source>
</evidence>
<dbReference type="Gene3D" id="1.10.238.10">
    <property type="entry name" value="EF-hand"/>
    <property type="match status" value="1"/>
</dbReference>
<dbReference type="InterPro" id="IPR011992">
    <property type="entry name" value="EF-hand-dom_pair"/>
</dbReference>
<dbReference type="InterPro" id="IPR002048">
    <property type="entry name" value="EF_hand_dom"/>
</dbReference>
<dbReference type="AlphaFoldDB" id="A0A2S0UIW8"/>
<keyword evidence="4" id="KW-1185">Reference proteome</keyword>
<dbReference type="KEGG" id="geh:HYN69_03900"/>
<dbReference type="PROSITE" id="PS00018">
    <property type="entry name" value="EF_HAND_1"/>
    <property type="match status" value="2"/>
</dbReference>
<dbReference type="InterPro" id="IPR018247">
    <property type="entry name" value="EF_Hand_1_Ca_BS"/>
</dbReference>